<sequence length="386" mass="40901">MNAYLDNAATTFPKPDCVPQAMYEFMTTCGANVGRGSYASAFDIEGVVLETREALAALFGAPDARDIAFTRNVTESLNLLIKGLLHEGDHVIVSSMEHNAVMRPLVQLGSRGVSFTRCPCDETGMLDVGALAGCLQPNTRAVVMLHASNVTGTVMPAAKVGEFCRAHGLAFILDAAQTAGVLPINMEAMGIDAVAFTGHKGLLGPQGIGGVALTEELAHRVEPLVVGGTGSVSDKETIPNFMPDRLEAGTPNLPGIVGLHAALGWHAAQGKGAVLAHELGLTQRFLEGLEPLERAGRVRVCGRHDAEKRVGVVSLATPGRDEAEVATLLDELYHISVRVGLHCAPSAHKTIGTFPTGTVRFSFGFFNTQDDVDYALDALKELLERR</sequence>
<dbReference type="InterPro" id="IPR000192">
    <property type="entry name" value="Aminotrans_V_dom"/>
</dbReference>
<comment type="cofactor">
    <cofactor evidence="1 7">
        <name>pyridoxal 5'-phosphate</name>
        <dbReference type="ChEBI" id="CHEBI:597326"/>
    </cofactor>
</comment>
<evidence type="ECO:0000256" key="1">
    <source>
        <dbReference type="ARBA" id="ARBA00001933"/>
    </source>
</evidence>
<keyword evidence="4" id="KW-0808">Transferase</keyword>
<dbReference type="PIRSF" id="PIRSF005572">
    <property type="entry name" value="NifS"/>
    <property type="match status" value="1"/>
</dbReference>
<dbReference type="Proteomes" id="UP001204320">
    <property type="component" value="Unassembled WGS sequence"/>
</dbReference>
<dbReference type="CDD" id="cd06453">
    <property type="entry name" value="SufS_like"/>
    <property type="match status" value="1"/>
</dbReference>
<evidence type="ECO:0000256" key="5">
    <source>
        <dbReference type="ARBA" id="ARBA00022898"/>
    </source>
</evidence>
<evidence type="ECO:0000256" key="2">
    <source>
        <dbReference type="ARBA" id="ARBA00010447"/>
    </source>
</evidence>
<dbReference type="InterPro" id="IPR020578">
    <property type="entry name" value="Aminotrans_V_PyrdxlP_BS"/>
</dbReference>
<dbReference type="InterPro" id="IPR010970">
    <property type="entry name" value="Cys_dSase_SufS"/>
</dbReference>
<dbReference type="NCBIfam" id="TIGR01977">
    <property type="entry name" value="am_tr_V_EF2568"/>
    <property type="match status" value="1"/>
</dbReference>
<organism evidence="9 10">
    <name type="scientific">Tractidigestivibacter montrealensis</name>
    <dbReference type="NCBI Taxonomy" id="2972466"/>
    <lineage>
        <taxon>Bacteria</taxon>
        <taxon>Bacillati</taxon>
        <taxon>Actinomycetota</taxon>
        <taxon>Coriobacteriia</taxon>
        <taxon>Coriobacteriales</taxon>
        <taxon>Atopobiaceae</taxon>
        <taxon>Tractidigestivibacter</taxon>
    </lineage>
</organism>
<keyword evidence="9" id="KW-0032">Aminotransferase</keyword>
<evidence type="ECO:0000256" key="4">
    <source>
        <dbReference type="ARBA" id="ARBA00022679"/>
    </source>
</evidence>
<evidence type="ECO:0000259" key="8">
    <source>
        <dbReference type="Pfam" id="PF00266"/>
    </source>
</evidence>
<name>A0ABT1Z5F8_9ACTN</name>
<dbReference type="Gene3D" id="3.90.1150.10">
    <property type="entry name" value="Aspartate Aminotransferase, domain 1"/>
    <property type="match status" value="1"/>
</dbReference>
<accession>A0ABT1Z5F8</accession>
<dbReference type="EC" id="2.8.1.7" evidence="3"/>
<dbReference type="SUPFAM" id="SSF53383">
    <property type="entry name" value="PLP-dependent transferases"/>
    <property type="match status" value="1"/>
</dbReference>
<comment type="catalytic activity">
    <reaction evidence="6">
        <text>(sulfur carrier)-H + L-cysteine = (sulfur carrier)-SH + L-alanine</text>
        <dbReference type="Rhea" id="RHEA:43892"/>
        <dbReference type="Rhea" id="RHEA-COMP:14737"/>
        <dbReference type="Rhea" id="RHEA-COMP:14739"/>
        <dbReference type="ChEBI" id="CHEBI:29917"/>
        <dbReference type="ChEBI" id="CHEBI:35235"/>
        <dbReference type="ChEBI" id="CHEBI:57972"/>
        <dbReference type="ChEBI" id="CHEBI:64428"/>
        <dbReference type="EC" id="2.8.1.7"/>
    </reaction>
</comment>
<gene>
    <name evidence="9" type="ORF">NVS32_00520</name>
</gene>
<dbReference type="Pfam" id="PF00266">
    <property type="entry name" value="Aminotran_5"/>
    <property type="match status" value="1"/>
</dbReference>
<evidence type="ECO:0000313" key="9">
    <source>
        <dbReference type="EMBL" id="MCR9035442.1"/>
    </source>
</evidence>
<reference evidence="9 10" key="1">
    <citation type="submission" date="2022-08" db="EMBL/GenBank/DDBJ databases">
        <title>Tractidigestivibacter montrealensis type strain KD21.</title>
        <authorList>
            <person name="Diop K."/>
            <person name="Richard C."/>
            <person name="Routy B."/>
        </authorList>
    </citation>
    <scope>NUCLEOTIDE SEQUENCE [LARGE SCALE GENOMIC DNA]</scope>
    <source>
        <strain evidence="9 10">KD21</strain>
    </source>
</reference>
<dbReference type="RefSeq" id="WP_258498283.1">
    <property type="nucleotide sequence ID" value="NZ_JANSKA010000001.1"/>
</dbReference>
<dbReference type="GO" id="GO:0008483">
    <property type="term" value="F:transaminase activity"/>
    <property type="evidence" value="ECO:0007669"/>
    <property type="project" value="UniProtKB-KW"/>
</dbReference>
<dbReference type="InterPro" id="IPR015421">
    <property type="entry name" value="PyrdxlP-dep_Trfase_major"/>
</dbReference>
<evidence type="ECO:0000256" key="7">
    <source>
        <dbReference type="RuleBase" id="RU004504"/>
    </source>
</evidence>
<dbReference type="InterPro" id="IPR015424">
    <property type="entry name" value="PyrdxlP-dep_Trfase"/>
</dbReference>
<dbReference type="Gene3D" id="3.40.640.10">
    <property type="entry name" value="Type I PLP-dependent aspartate aminotransferase-like (Major domain)"/>
    <property type="match status" value="1"/>
</dbReference>
<keyword evidence="10" id="KW-1185">Reference proteome</keyword>
<dbReference type="PANTHER" id="PTHR43586:SF4">
    <property type="entry name" value="ISOPENICILLIN N EPIMERASE"/>
    <property type="match status" value="1"/>
</dbReference>
<evidence type="ECO:0000256" key="3">
    <source>
        <dbReference type="ARBA" id="ARBA00012239"/>
    </source>
</evidence>
<dbReference type="EMBL" id="JANSKA010000001">
    <property type="protein sequence ID" value="MCR9035442.1"/>
    <property type="molecule type" value="Genomic_DNA"/>
</dbReference>
<dbReference type="InterPro" id="IPR010969">
    <property type="entry name" value="Cys_dSase-rel_unknwn_funct"/>
</dbReference>
<dbReference type="InterPro" id="IPR016454">
    <property type="entry name" value="Cysteine_dSase"/>
</dbReference>
<protein>
    <recommendedName>
        <fullName evidence="3">cysteine desulfurase</fullName>
        <ecNumber evidence="3">2.8.1.7</ecNumber>
    </recommendedName>
</protein>
<comment type="caution">
    <text evidence="9">The sequence shown here is derived from an EMBL/GenBank/DDBJ whole genome shotgun (WGS) entry which is preliminary data.</text>
</comment>
<dbReference type="PROSITE" id="PS00595">
    <property type="entry name" value="AA_TRANSFER_CLASS_5"/>
    <property type="match status" value="1"/>
</dbReference>
<keyword evidence="5" id="KW-0663">Pyridoxal phosphate</keyword>
<proteinExistence type="inferred from homology"/>
<evidence type="ECO:0000256" key="6">
    <source>
        <dbReference type="ARBA" id="ARBA00050776"/>
    </source>
</evidence>
<dbReference type="InterPro" id="IPR015422">
    <property type="entry name" value="PyrdxlP-dep_Trfase_small"/>
</dbReference>
<dbReference type="PANTHER" id="PTHR43586">
    <property type="entry name" value="CYSTEINE DESULFURASE"/>
    <property type="match status" value="1"/>
</dbReference>
<feature type="domain" description="Aminotransferase class V" evidence="8">
    <location>
        <begin position="4"/>
        <end position="374"/>
    </location>
</feature>
<comment type="similarity">
    <text evidence="2">Belongs to the class-V pyridoxal-phosphate-dependent aminotransferase family. Csd subfamily.</text>
</comment>
<evidence type="ECO:0000313" key="10">
    <source>
        <dbReference type="Proteomes" id="UP001204320"/>
    </source>
</evidence>